<keyword evidence="3" id="KW-0732">Signal</keyword>
<reference evidence="7 8" key="1">
    <citation type="submission" date="2020-07" db="EMBL/GenBank/DDBJ databases">
        <title>Draft genome sequence of four isobutane-metabolizing strains capable of cometabolically degrading diverse ether contaminants.</title>
        <authorList>
            <person name="Chen W."/>
            <person name="Faulkner N."/>
            <person name="Smith C."/>
            <person name="Hyman M."/>
        </authorList>
    </citation>
    <scope>NUCLEOTIDE SEQUENCE [LARGE SCALE GENOMIC DNA]</scope>
    <source>
        <strain evidence="7 8">2A</strain>
    </source>
</reference>
<evidence type="ECO:0000313" key="8">
    <source>
        <dbReference type="Proteomes" id="UP000515498"/>
    </source>
</evidence>
<organism evidence="7 8">
    <name type="scientific">Mycolicibacterium fluoranthenivorans</name>
    <dbReference type="NCBI Taxonomy" id="258505"/>
    <lineage>
        <taxon>Bacteria</taxon>
        <taxon>Bacillati</taxon>
        <taxon>Actinomycetota</taxon>
        <taxon>Actinomycetes</taxon>
        <taxon>Mycobacteriales</taxon>
        <taxon>Mycobacteriaceae</taxon>
        <taxon>Mycolicibacterium</taxon>
    </lineage>
</organism>
<comment type="subcellular location">
    <subcellularLocation>
        <location evidence="1">Cell membrane</location>
        <topology evidence="1">Lipid-anchor</topology>
    </subcellularLocation>
</comment>
<evidence type="ECO:0000313" key="7">
    <source>
        <dbReference type="EMBL" id="QNJ91190.1"/>
    </source>
</evidence>
<dbReference type="EMBL" id="CP059894">
    <property type="protein sequence ID" value="QNJ91190.1"/>
    <property type="molecule type" value="Genomic_DNA"/>
</dbReference>
<dbReference type="KEGG" id="mflu:HZU40_23645"/>
<dbReference type="InterPro" id="IPR032018">
    <property type="entry name" value="LppA/LppB/LprP"/>
</dbReference>
<dbReference type="AlphaFoldDB" id="A0A7G8PA24"/>
<dbReference type="RefSeq" id="WP_187096002.1">
    <property type="nucleotide sequence ID" value="NZ_CP059894.1"/>
</dbReference>
<evidence type="ECO:0000256" key="4">
    <source>
        <dbReference type="ARBA" id="ARBA00023136"/>
    </source>
</evidence>
<dbReference type="Proteomes" id="UP000515498">
    <property type="component" value="Chromosome"/>
</dbReference>
<keyword evidence="6 7" id="KW-0449">Lipoprotein</keyword>
<keyword evidence="4" id="KW-0472">Membrane</keyword>
<keyword evidence="2" id="KW-1003">Cell membrane</keyword>
<evidence type="ECO:0000256" key="2">
    <source>
        <dbReference type="ARBA" id="ARBA00022475"/>
    </source>
</evidence>
<evidence type="ECO:0000256" key="5">
    <source>
        <dbReference type="ARBA" id="ARBA00023139"/>
    </source>
</evidence>
<dbReference type="GO" id="GO:0005886">
    <property type="term" value="C:plasma membrane"/>
    <property type="evidence" value="ECO:0007669"/>
    <property type="project" value="UniProtKB-SubCell"/>
</dbReference>
<sequence length="156" mass="16934">MNDPYKPTDPTDASKAATALTTLPSLEDTKAQVETAIVQLGHEISALAPTVMWEWRFEDSRGNCMSPYEQSDGERILLRKYVSDTPIPEQNWNQAYGLAEQAARSLGATSLTVFKDAPNNHDVQFTSDTGTTLRFGSQAAALLTGGTGCRLPAAKR</sequence>
<proteinExistence type="predicted"/>
<accession>A0A7G8PA24</accession>
<name>A0A7G8PA24_9MYCO</name>
<keyword evidence="5" id="KW-0564">Palmitate</keyword>
<evidence type="ECO:0000256" key="3">
    <source>
        <dbReference type="ARBA" id="ARBA00022729"/>
    </source>
</evidence>
<protein>
    <submittedName>
        <fullName evidence="7">LppA family lipoprotein</fullName>
    </submittedName>
</protein>
<dbReference type="Pfam" id="PF16708">
    <property type="entry name" value="LppA"/>
    <property type="match status" value="1"/>
</dbReference>
<evidence type="ECO:0000256" key="1">
    <source>
        <dbReference type="ARBA" id="ARBA00004193"/>
    </source>
</evidence>
<gene>
    <name evidence="7" type="ORF">HZU40_23645</name>
</gene>
<evidence type="ECO:0000256" key="6">
    <source>
        <dbReference type="ARBA" id="ARBA00023288"/>
    </source>
</evidence>
<dbReference type="Gene3D" id="3.30.2030.20">
    <property type="match status" value="1"/>
</dbReference>